<dbReference type="EMBL" id="JASBWR010000039">
    <property type="protein sequence ID" value="KAJ9104806.1"/>
    <property type="molecule type" value="Genomic_DNA"/>
</dbReference>
<evidence type="ECO:0000313" key="1">
    <source>
        <dbReference type="EMBL" id="KAJ9104806.1"/>
    </source>
</evidence>
<evidence type="ECO:0000313" key="2">
    <source>
        <dbReference type="Proteomes" id="UP001241377"/>
    </source>
</evidence>
<dbReference type="Proteomes" id="UP001241377">
    <property type="component" value="Unassembled WGS sequence"/>
</dbReference>
<reference evidence="1" key="1">
    <citation type="submission" date="2023-04" db="EMBL/GenBank/DDBJ databases">
        <title>Draft Genome sequencing of Naganishia species isolated from polar environments using Oxford Nanopore Technology.</title>
        <authorList>
            <person name="Leo P."/>
            <person name="Venkateswaran K."/>
        </authorList>
    </citation>
    <scope>NUCLEOTIDE SEQUENCE</scope>
    <source>
        <strain evidence="1">MNA-CCFEE 5261</strain>
    </source>
</reference>
<comment type="caution">
    <text evidence="1">The sequence shown here is derived from an EMBL/GenBank/DDBJ whole genome shotgun (WGS) entry which is preliminary data.</text>
</comment>
<proteinExistence type="predicted"/>
<gene>
    <name evidence="1" type="ORF">QFC19_003947</name>
</gene>
<sequence length="466" mass="52190">MKQDFGGVQLQLTSTSKPRTAQSVDAEMDTFSFSPNSRKKKAFVLPYTIAHENTGESAWVAVKGYVRELAAFRHPLLRKRSSTVIALCVIALCGGLTLALGSLKYWKLSEEPLGRVAILDAPHSDRRVEIIVSPSPVRALLDGMQPLEDNDEYPRVRSKLGLDAERSYTCGPRNLDAYRVSLAAFIDAAMPANLRSSLHLALLRHTNITDRKLYLKEERDRLPGVGEVSGTKTIWQTNISSDNADSHLSASWENNGEGWDWKLLNHATASRYVRDHLAARRLKDAWNLLPSGVLRADMLRYLVLLLDGGIFSDADTKRIKPISEWGSEERLWQKGTGWLQHTDGRLQEDEMTKGFERDELGPPSVIVGIAVDAGEYENWRDFAPRPVQIASWTMSSTPHHPIFLDAIRYIMHHAVESTEASLRRVHVVQSLLENGEKEMAQRVGQEAQEGVAIWKGASSFTDAVMR</sequence>
<accession>A0ACC2W185</accession>
<organism evidence="1 2">
    <name type="scientific">Naganishia cerealis</name>
    <dbReference type="NCBI Taxonomy" id="610337"/>
    <lineage>
        <taxon>Eukaryota</taxon>
        <taxon>Fungi</taxon>
        <taxon>Dikarya</taxon>
        <taxon>Basidiomycota</taxon>
        <taxon>Agaricomycotina</taxon>
        <taxon>Tremellomycetes</taxon>
        <taxon>Filobasidiales</taxon>
        <taxon>Filobasidiaceae</taxon>
        <taxon>Naganishia</taxon>
    </lineage>
</organism>
<name>A0ACC2W185_9TREE</name>
<protein>
    <submittedName>
        <fullName evidence="1">Uncharacterized protein</fullName>
    </submittedName>
</protein>
<keyword evidence="2" id="KW-1185">Reference proteome</keyword>